<evidence type="ECO:0000313" key="3">
    <source>
        <dbReference type="Proteomes" id="UP001066276"/>
    </source>
</evidence>
<feature type="compositionally biased region" description="Gly residues" evidence="1">
    <location>
        <begin position="66"/>
        <end position="77"/>
    </location>
</feature>
<feature type="compositionally biased region" description="Basic and acidic residues" evidence="1">
    <location>
        <begin position="79"/>
        <end position="91"/>
    </location>
</feature>
<feature type="region of interest" description="Disordered" evidence="1">
    <location>
        <begin position="43"/>
        <end position="98"/>
    </location>
</feature>
<dbReference type="EMBL" id="JANPWB010000007">
    <property type="protein sequence ID" value="KAJ1168745.1"/>
    <property type="molecule type" value="Genomic_DNA"/>
</dbReference>
<name>A0AAV7SX07_PLEWA</name>
<organism evidence="2 3">
    <name type="scientific">Pleurodeles waltl</name>
    <name type="common">Iberian ribbed newt</name>
    <dbReference type="NCBI Taxonomy" id="8319"/>
    <lineage>
        <taxon>Eukaryota</taxon>
        <taxon>Metazoa</taxon>
        <taxon>Chordata</taxon>
        <taxon>Craniata</taxon>
        <taxon>Vertebrata</taxon>
        <taxon>Euteleostomi</taxon>
        <taxon>Amphibia</taxon>
        <taxon>Batrachia</taxon>
        <taxon>Caudata</taxon>
        <taxon>Salamandroidea</taxon>
        <taxon>Salamandridae</taxon>
        <taxon>Pleurodelinae</taxon>
        <taxon>Pleurodeles</taxon>
    </lineage>
</organism>
<gene>
    <name evidence="2" type="ORF">NDU88_000659</name>
</gene>
<evidence type="ECO:0000256" key="1">
    <source>
        <dbReference type="SAM" id="MobiDB-lite"/>
    </source>
</evidence>
<feature type="compositionally biased region" description="Basic and acidic residues" evidence="1">
    <location>
        <begin position="47"/>
        <end position="59"/>
    </location>
</feature>
<dbReference type="Proteomes" id="UP001066276">
    <property type="component" value="Chromosome 4_1"/>
</dbReference>
<evidence type="ECO:0000313" key="2">
    <source>
        <dbReference type="EMBL" id="KAJ1168745.1"/>
    </source>
</evidence>
<keyword evidence="3" id="KW-1185">Reference proteome</keyword>
<sequence>MLICHLMGAWPRWWREQTRLSELCRLGPSKGFAAPFFAAPGPPGKLRGIERRRTPRERAGLPSGESYGGVGPCGLGSAGDRRPRHVADEPRGAAGCAAVSRHPHAMRRLPGLTSEQRRSMNLAAEVPDAGRGCSRSLWPTVPISLRARCGLEVPDATWHSTAY</sequence>
<accession>A0AAV7SX07</accession>
<protein>
    <submittedName>
        <fullName evidence="2">Uncharacterized protein</fullName>
    </submittedName>
</protein>
<comment type="caution">
    <text evidence="2">The sequence shown here is derived from an EMBL/GenBank/DDBJ whole genome shotgun (WGS) entry which is preliminary data.</text>
</comment>
<reference evidence="2" key="1">
    <citation type="journal article" date="2022" name="bioRxiv">
        <title>Sequencing and chromosome-scale assembly of the giantPleurodeles waltlgenome.</title>
        <authorList>
            <person name="Brown T."/>
            <person name="Elewa A."/>
            <person name="Iarovenko S."/>
            <person name="Subramanian E."/>
            <person name="Araus A.J."/>
            <person name="Petzold A."/>
            <person name="Susuki M."/>
            <person name="Suzuki K.-i.T."/>
            <person name="Hayashi T."/>
            <person name="Toyoda A."/>
            <person name="Oliveira C."/>
            <person name="Osipova E."/>
            <person name="Leigh N.D."/>
            <person name="Simon A."/>
            <person name="Yun M.H."/>
        </authorList>
    </citation>
    <scope>NUCLEOTIDE SEQUENCE</scope>
    <source>
        <strain evidence="2">20211129_DDA</strain>
        <tissue evidence="2">Liver</tissue>
    </source>
</reference>
<proteinExistence type="predicted"/>
<dbReference type="AlphaFoldDB" id="A0AAV7SX07"/>